<dbReference type="EMBL" id="RJVQ01000003">
    <property type="protein sequence ID" value="RQW63282.1"/>
    <property type="molecule type" value="Genomic_DNA"/>
</dbReference>
<comment type="subcellular location">
    <subcellularLocation>
        <location evidence="10">Cell inner membrane</location>
        <topology evidence="10">Peripheral membrane protein</topology>
        <orientation evidence="10">Cytoplasmic side</orientation>
    </subcellularLocation>
</comment>
<dbReference type="SUPFAM" id="SSF56300">
    <property type="entry name" value="Metallo-dependent phosphatases"/>
    <property type="match status" value="1"/>
</dbReference>
<keyword evidence="4 10" id="KW-0441">Lipid A biosynthesis</keyword>
<dbReference type="PANTHER" id="PTHR34990">
    <property type="entry name" value="UDP-2,3-DIACYLGLUCOSAMINE HYDROLASE-RELATED"/>
    <property type="match status" value="1"/>
</dbReference>
<organism evidence="12 13">
    <name type="scientific">Vibrio viridaestus</name>
    <dbReference type="NCBI Taxonomy" id="2487322"/>
    <lineage>
        <taxon>Bacteria</taxon>
        <taxon>Pseudomonadati</taxon>
        <taxon>Pseudomonadota</taxon>
        <taxon>Gammaproteobacteria</taxon>
        <taxon>Vibrionales</taxon>
        <taxon>Vibrionaceae</taxon>
        <taxon>Vibrio</taxon>
    </lineage>
</organism>
<feature type="domain" description="Calcineurin-like phosphoesterase" evidence="11">
    <location>
        <begin position="1"/>
        <end position="199"/>
    </location>
</feature>
<name>A0A3N9U1E8_9VIBR</name>
<dbReference type="GO" id="GO:0008758">
    <property type="term" value="F:UDP-2,3-diacylglucosamine hydrolase activity"/>
    <property type="evidence" value="ECO:0007669"/>
    <property type="project" value="UniProtKB-UniRule"/>
</dbReference>
<proteinExistence type="inferred from homology"/>
<dbReference type="PANTHER" id="PTHR34990:SF1">
    <property type="entry name" value="UDP-2,3-DIACYLGLUCOSAMINE HYDROLASE"/>
    <property type="match status" value="1"/>
</dbReference>
<feature type="binding site" evidence="10">
    <location>
        <position position="41"/>
    </location>
    <ligand>
        <name>Mn(2+)</name>
        <dbReference type="ChEBI" id="CHEBI:29035"/>
        <label>1</label>
    </ligand>
</feature>
<evidence type="ECO:0000256" key="4">
    <source>
        <dbReference type="ARBA" id="ARBA00022556"/>
    </source>
</evidence>
<dbReference type="Pfam" id="PF00149">
    <property type="entry name" value="Metallophos"/>
    <property type="match status" value="1"/>
</dbReference>
<keyword evidence="5 10" id="KW-0479">Metal-binding</keyword>
<dbReference type="HAMAP" id="MF_00575">
    <property type="entry name" value="LpxH"/>
    <property type="match status" value="1"/>
</dbReference>
<feature type="binding site" evidence="10">
    <location>
        <position position="8"/>
    </location>
    <ligand>
        <name>Mn(2+)</name>
        <dbReference type="ChEBI" id="CHEBI:29035"/>
        <label>1</label>
    </ligand>
</feature>
<keyword evidence="8 10" id="KW-0472">Membrane</keyword>
<keyword evidence="7 10" id="KW-0443">Lipid metabolism</keyword>
<dbReference type="GO" id="GO:0019897">
    <property type="term" value="C:extrinsic component of plasma membrane"/>
    <property type="evidence" value="ECO:0007669"/>
    <property type="project" value="UniProtKB-UniRule"/>
</dbReference>
<feature type="binding site" evidence="10">
    <location>
        <position position="167"/>
    </location>
    <ligand>
        <name>substrate</name>
    </ligand>
</feature>
<feature type="binding site" evidence="10">
    <location>
        <position position="41"/>
    </location>
    <ligand>
        <name>Mn(2+)</name>
        <dbReference type="ChEBI" id="CHEBI:29035"/>
        <label>2</label>
    </ligand>
</feature>
<keyword evidence="1 10" id="KW-1003">Cell membrane</keyword>
<comment type="catalytic activity">
    <reaction evidence="10">
        <text>UDP-2-N,3-O-bis[(3R)-3-hydroxytetradecanoyl]-alpha-D-glucosamine + H2O = 2-N,3-O-bis[(3R)-3-hydroxytetradecanoyl]-alpha-D-glucosaminyl 1-phosphate + UMP + 2 H(+)</text>
        <dbReference type="Rhea" id="RHEA:25213"/>
        <dbReference type="ChEBI" id="CHEBI:15377"/>
        <dbReference type="ChEBI" id="CHEBI:15378"/>
        <dbReference type="ChEBI" id="CHEBI:57865"/>
        <dbReference type="ChEBI" id="CHEBI:57957"/>
        <dbReference type="ChEBI" id="CHEBI:78847"/>
        <dbReference type="EC" id="3.6.1.54"/>
    </reaction>
</comment>
<feature type="binding site" evidence="10">
    <location>
        <position position="114"/>
    </location>
    <ligand>
        <name>Mn(2+)</name>
        <dbReference type="ChEBI" id="CHEBI:29035"/>
        <label>2</label>
    </ligand>
</feature>
<comment type="pathway">
    <text evidence="10">Glycolipid biosynthesis; lipid IV(A) biosynthesis; lipid IV(A) from (3R)-3-hydroxytetradecanoyl-[acyl-carrier-protein] and UDP-N-acetyl-alpha-D-glucosamine: step 4/6.</text>
</comment>
<dbReference type="InterPro" id="IPR010138">
    <property type="entry name" value="UDP-diacylglucosamine_Hdrlase"/>
</dbReference>
<dbReference type="OrthoDB" id="9783283at2"/>
<dbReference type="NCBIfam" id="NF003743">
    <property type="entry name" value="PRK05340.1"/>
    <property type="match status" value="1"/>
</dbReference>
<keyword evidence="3 10" id="KW-0997">Cell inner membrane</keyword>
<keyword evidence="9 10" id="KW-0464">Manganese</keyword>
<feature type="binding site" evidence="10">
    <location>
        <position position="197"/>
    </location>
    <ligand>
        <name>Mn(2+)</name>
        <dbReference type="ChEBI" id="CHEBI:29035"/>
        <label>1</label>
    </ligand>
</feature>
<keyword evidence="6 10" id="KW-0378">Hydrolase</keyword>
<feature type="binding site" evidence="10">
    <location>
        <position position="164"/>
    </location>
    <ligand>
        <name>substrate</name>
    </ligand>
</feature>
<dbReference type="InterPro" id="IPR043461">
    <property type="entry name" value="LpxH-like"/>
</dbReference>
<feature type="binding site" evidence="10">
    <location>
        <position position="195"/>
    </location>
    <ligand>
        <name>substrate</name>
    </ligand>
</feature>
<dbReference type="RefSeq" id="WP_124936751.1">
    <property type="nucleotide sequence ID" value="NZ_RJVQ01000003.1"/>
</dbReference>
<feature type="binding site" evidence="10">
    <location>
        <position position="122"/>
    </location>
    <ligand>
        <name>substrate</name>
    </ligand>
</feature>
<dbReference type="CDD" id="cd07398">
    <property type="entry name" value="MPP_YbbF-LpxH"/>
    <property type="match status" value="1"/>
</dbReference>
<evidence type="ECO:0000256" key="10">
    <source>
        <dbReference type="HAMAP-Rule" id="MF_00575"/>
    </source>
</evidence>
<feature type="binding site" evidence="10">
    <location>
        <begin position="79"/>
        <end position="80"/>
    </location>
    <ligand>
        <name>substrate</name>
    </ligand>
</feature>
<evidence type="ECO:0000313" key="12">
    <source>
        <dbReference type="EMBL" id="RQW63282.1"/>
    </source>
</evidence>
<accession>A0A3N9U1E8</accession>
<evidence type="ECO:0000256" key="8">
    <source>
        <dbReference type="ARBA" id="ARBA00023136"/>
    </source>
</evidence>
<evidence type="ECO:0000256" key="2">
    <source>
        <dbReference type="ARBA" id="ARBA00022516"/>
    </source>
</evidence>
<evidence type="ECO:0000256" key="1">
    <source>
        <dbReference type="ARBA" id="ARBA00022475"/>
    </source>
</evidence>
<dbReference type="NCBIfam" id="TIGR01854">
    <property type="entry name" value="lipid_A_lpxH"/>
    <property type="match status" value="1"/>
</dbReference>
<evidence type="ECO:0000256" key="7">
    <source>
        <dbReference type="ARBA" id="ARBA00023098"/>
    </source>
</evidence>
<feature type="binding site" evidence="10">
    <location>
        <position position="79"/>
    </location>
    <ligand>
        <name>Mn(2+)</name>
        <dbReference type="ChEBI" id="CHEBI:29035"/>
        <label>2</label>
    </ligand>
</feature>
<dbReference type="AlphaFoldDB" id="A0A3N9U1E8"/>
<gene>
    <name evidence="10 12" type="primary">lpxH</name>
    <name evidence="12" type="ORF">EES38_08490</name>
</gene>
<evidence type="ECO:0000256" key="3">
    <source>
        <dbReference type="ARBA" id="ARBA00022519"/>
    </source>
</evidence>
<dbReference type="Gene3D" id="3.60.21.10">
    <property type="match status" value="1"/>
</dbReference>
<comment type="similarity">
    <text evidence="10">Belongs to the LpxH family.</text>
</comment>
<dbReference type="InterPro" id="IPR004843">
    <property type="entry name" value="Calcineurin-like_PHP"/>
</dbReference>
<dbReference type="GO" id="GO:0030145">
    <property type="term" value="F:manganese ion binding"/>
    <property type="evidence" value="ECO:0007669"/>
    <property type="project" value="UniProtKB-UniRule"/>
</dbReference>
<dbReference type="EC" id="3.6.1.54" evidence="10"/>
<evidence type="ECO:0000256" key="5">
    <source>
        <dbReference type="ARBA" id="ARBA00022723"/>
    </source>
</evidence>
<dbReference type="InterPro" id="IPR029052">
    <property type="entry name" value="Metallo-depent_PP-like"/>
</dbReference>
<evidence type="ECO:0000256" key="9">
    <source>
        <dbReference type="ARBA" id="ARBA00023211"/>
    </source>
</evidence>
<comment type="caution">
    <text evidence="10">Lacks conserved residue(s) required for the propagation of feature annotation.</text>
</comment>
<evidence type="ECO:0000259" key="11">
    <source>
        <dbReference type="Pfam" id="PF00149"/>
    </source>
</evidence>
<feature type="binding site" evidence="10">
    <location>
        <position position="10"/>
    </location>
    <ligand>
        <name>Mn(2+)</name>
        <dbReference type="ChEBI" id="CHEBI:29035"/>
        <label>1</label>
    </ligand>
</feature>
<evidence type="ECO:0000313" key="13">
    <source>
        <dbReference type="Proteomes" id="UP000281112"/>
    </source>
</evidence>
<protein>
    <recommendedName>
        <fullName evidence="10">UDP-2,3-diacylglucosamine hydrolase</fullName>
        <ecNumber evidence="10">3.6.1.54</ecNumber>
    </recommendedName>
    <alternativeName>
        <fullName evidence="10">UDP-2,3-diacylglucosamine diphosphatase</fullName>
    </alternativeName>
</protein>
<keyword evidence="13" id="KW-1185">Reference proteome</keyword>
<keyword evidence="2 10" id="KW-0444">Lipid biosynthesis</keyword>
<sequence length="242" mass="27761">MHTLFISDLHLSPDRPDLTTAFCSFVTDYAYKADALYILGDLFDFWVGDDDQSDFAKQVKEAICQLIDSGVPCYFLHGNRDFLVGQKFCQDTGLITLPEETVIKLYGTSTLLMHGDTLCTEDIKYLAFREKVHKPWLQKLYKLLPFSLKLKIVAKIKGSVREDKKTKQLTIMDVTPSAVSNVMKKYGVDYLIHGHTHRPDHHVDGKDSSSEKHRIVLGDWNKFAYALRVDNNFDMTTIKYEI</sequence>
<comment type="function">
    <text evidence="10">Hydrolyzes the pyrophosphate bond of UDP-2,3-diacylglucosamine to yield 2,3-diacylglucosamine 1-phosphate (lipid X) and UMP by catalyzing the attack of water at the alpha-P atom. Involved in the biosynthesis of lipid A, a phosphorylated glycolipid that anchors the lipopolysaccharide to the outer membrane of the cell.</text>
</comment>
<reference evidence="12 13" key="1">
    <citation type="submission" date="2018-11" db="EMBL/GenBank/DDBJ databases">
        <title>Vibrio LJC006 sp. nov., isolated from seawater during the bloom of the enteromorpha.</title>
        <authorList>
            <person name="Liang J."/>
        </authorList>
    </citation>
    <scope>NUCLEOTIDE SEQUENCE [LARGE SCALE GENOMIC DNA]</scope>
    <source>
        <strain evidence="12 13">LJC006</strain>
    </source>
</reference>
<comment type="caution">
    <text evidence="12">The sequence shown here is derived from an EMBL/GenBank/DDBJ whole genome shotgun (WGS) entry which is preliminary data.</text>
</comment>
<dbReference type="UniPathway" id="UPA00359">
    <property type="reaction ID" value="UER00480"/>
</dbReference>
<dbReference type="Proteomes" id="UP000281112">
    <property type="component" value="Unassembled WGS sequence"/>
</dbReference>
<dbReference type="GO" id="GO:0005737">
    <property type="term" value="C:cytoplasm"/>
    <property type="evidence" value="ECO:0007669"/>
    <property type="project" value="InterPro"/>
</dbReference>
<evidence type="ECO:0000256" key="6">
    <source>
        <dbReference type="ARBA" id="ARBA00022801"/>
    </source>
</evidence>
<feature type="binding site" evidence="10">
    <location>
        <position position="195"/>
    </location>
    <ligand>
        <name>Mn(2+)</name>
        <dbReference type="ChEBI" id="CHEBI:29035"/>
        <label>2</label>
    </ligand>
</feature>
<dbReference type="GO" id="GO:0009245">
    <property type="term" value="P:lipid A biosynthetic process"/>
    <property type="evidence" value="ECO:0007669"/>
    <property type="project" value="UniProtKB-UniRule"/>
</dbReference>
<comment type="cofactor">
    <cofactor evidence="10">
        <name>Mn(2+)</name>
        <dbReference type="ChEBI" id="CHEBI:29035"/>
    </cofactor>
    <text evidence="10">Binds 2 Mn(2+) ions per subunit in a binuclear metal center.</text>
</comment>